<evidence type="ECO:0000313" key="2">
    <source>
        <dbReference type="EMBL" id="KKN79769.1"/>
    </source>
</evidence>
<keyword evidence="1" id="KW-1133">Transmembrane helix</keyword>
<protein>
    <submittedName>
        <fullName evidence="2">Uncharacterized protein</fullName>
    </submittedName>
</protein>
<proteinExistence type="predicted"/>
<keyword evidence="1" id="KW-0472">Membrane</keyword>
<evidence type="ECO:0000256" key="1">
    <source>
        <dbReference type="SAM" id="Phobius"/>
    </source>
</evidence>
<feature type="transmembrane region" description="Helical" evidence="1">
    <location>
        <begin position="36"/>
        <end position="55"/>
    </location>
</feature>
<dbReference type="EMBL" id="LAZR01000242">
    <property type="protein sequence ID" value="KKN79769.1"/>
    <property type="molecule type" value="Genomic_DNA"/>
</dbReference>
<keyword evidence="1" id="KW-0812">Transmembrane</keyword>
<accession>A0A0F9TKK6</accession>
<name>A0A0F9TKK6_9ZZZZ</name>
<gene>
    <name evidence="2" type="ORF">LCGC14_0336240</name>
</gene>
<reference evidence="2" key="1">
    <citation type="journal article" date="2015" name="Nature">
        <title>Complex archaea that bridge the gap between prokaryotes and eukaryotes.</title>
        <authorList>
            <person name="Spang A."/>
            <person name="Saw J.H."/>
            <person name="Jorgensen S.L."/>
            <person name="Zaremba-Niedzwiedzka K."/>
            <person name="Martijn J."/>
            <person name="Lind A.E."/>
            <person name="van Eijk R."/>
            <person name="Schleper C."/>
            <person name="Guy L."/>
            <person name="Ettema T.J."/>
        </authorList>
    </citation>
    <scope>NUCLEOTIDE SEQUENCE</scope>
</reference>
<organism evidence="2">
    <name type="scientific">marine sediment metagenome</name>
    <dbReference type="NCBI Taxonomy" id="412755"/>
    <lineage>
        <taxon>unclassified sequences</taxon>
        <taxon>metagenomes</taxon>
        <taxon>ecological metagenomes</taxon>
    </lineage>
</organism>
<feature type="transmembrane region" description="Helical" evidence="1">
    <location>
        <begin position="12"/>
        <end position="30"/>
    </location>
</feature>
<comment type="caution">
    <text evidence="2">The sequence shown here is derived from an EMBL/GenBank/DDBJ whole genome shotgun (WGS) entry which is preliminary data.</text>
</comment>
<dbReference type="AlphaFoldDB" id="A0A0F9TKK6"/>
<sequence>MPSFRFTVPRLIRNGGLVAGLALIVGGVAWHDVPAAAAVLGLALTFGAISGMILCRRK</sequence>